<name>A0A9D1HI17_9FIRM</name>
<gene>
    <name evidence="2" type="ORF">IAB63_07240</name>
</gene>
<dbReference type="InterPro" id="IPR001387">
    <property type="entry name" value="Cro/C1-type_HTH"/>
</dbReference>
<comment type="caution">
    <text evidence="2">The sequence shown here is derived from an EMBL/GenBank/DDBJ whole genome shotgun (WGS) entry which is preliminary data.</text>
</comment>
<dbReference type="Gene3D" id="1.10.260.40">
    <property type="entry name" value="lambda repressor-like DNA-binding domains"/>
    <property type="match status" value="1"/>
</dbReference>
<evidence type="ECO:0000313" key="3">
    <source>
        <dbReference type="Proteomes" id="UP000824164"/>
    </source>
</evidence>
<dbReference type="InterPro" id="IPR010982">
    <property type="entry name" value="Lambda_DNA-bd_dom_sf"/>
</dbReference>
<evidence type="ECO:0000259" key="1">
    <source>
        <dbReference type="PROSITE" id="PS50943"/>
    </source>
</evidence>
<dbReference type="SMART" id="SM00530">
    <property type="entry name" value="HTH_XRE"/>
    <property type="match status" value="1"/>
</dbReference>
<dbReference type="Proteomes" id="UP000824164">
    <property type="component" value="Unassembled WGS sequence"/>
</dbReference>
<reference evidence="2" key="1">
    <citation type="submission" date="2020-10" db="EMBL/GenBank/DDBJ databases">
        <authorList>
            <person name="Gilroy R."/>
        </authorList>
    </citation>
    <scope>NUCLEOTIDE SEQUENCE</scope>
    <source>
        <strain evidence="2">CHK187-14744</strain>
    </source>
</reference>
<accession>A0A9D1HI17</accession>
<reference evidence="2" key="2">
    <citation type="journal article" date="2021" name="PeerJ">
        <title>Extensive microbial diversity within the chicken gut microbiome revealed by metagenomics and culture.</title>
        <authorList>
            <person name="Gilroy R."/>
            <person name="Ravi A."/>
            <person name="Getino M."/>
            <person name="Pursley I."/>
            <person name="Horton D.L."/>
            <person name="Alikhan N.F."/>
            <person name="Baker D."/>
            <person name="Gharbi K."/>
            <person name="Hall N."/>
            <person name="Watson M."/>
            <person name="Adriaenssens E.M."/>
            <person name="Foster-Nyarko E."/>
            <person name="Jarju S."/>
            <person name="Secka A."/>
            <person name="Antonio M."/>
            <person name="Oren A."/>
            <person name="Chaudhuri R.R."/>
            <person name="La Ragione R."/>
            <person name="Hildebrand F."/>
            <person name="Pallen M.J."/>
        </authorList>
    </citation>
    <scope>NUCLEOTIDE SEQUENCE</scope>
    <source>
        <strain evidence="2">CHK187-14744</strain>
    </source>
</reference>
<dbReference type="Pfam" id="PF01381">
    <property type="entry name" value="HTH_3"/>
    <property type="match status" value="1"/>
</dbReference>
<dbReference type="CDD" id="cd00093">
    <property type="entry name" value="HTH_XRE"/>
    <property type="match status" value="1"/>
</dbReference>
<organism evidence="2 3">
    <name type="scientific">Candidatus Onthocola gallistercoris</name>
    <dbReference type="NCBI Taxonomy" id="2840876"/>
    <lineage>
        <taxon>Bacteria</taxon>
        <taxon>Bacillati</taxon>
        <taxon>Bacillota</taxon>
        <taxon>Bacilli</taxon>
        <taxon>Candidatus Onthocola</taxon>
    </lineage>
</organism>
<proteinExistence type="predicted"/>
<evidence type="ECO:0000313" key="2">
    <source>
        <dbReference type="EMBL" id="HIU03030.1"/>
    </source>
</evidence>
<dbReference type="PROSITE" id="PS50943">
    <property type="entry name" value="HTH_CROC1"/>
    <property type="match status" value="1"/>
</dbReference>
<sequence>MYKNKAENGKNNICGQKIKEIRENLPEKTSQRKLADMLQMAGLDIDKNAVQRIESGKRFVTDIEVKVIAEVLGVSYQELLDK</sequence>
<protein>
    <submittedName>
        <fullName evidence="2">Helix-turn-helix transcriptional regulator</fullName>
    </submittedName>
</protein>
<dbReference type="EMBL" id="DVLT01000046">
    <property type="protein sequence ID" value="HIU03030.1"/>
    <property type="molecule type" value="Genomic_DNA"/>
</dbReference>
<feature type="domain" description="HTH cro/C1-type" evidence="1">
    <location>
        <begin position="18"/>
        <end position="79"/>
    </location>
</feature>
<dbReference type="GO" id="GO:0003677">
    <property type="term" value="F:DNA binding"/>
    <property type="evidence" value="ECO:0007669"/>
    <property type="project" value="InterPro"/>
</dbReference>
<dbReference type="SUPFAM" id="SSF47413">
    <property type="entry name" value="lambda repressor-like DNA-binding domains"/>
    <property type="match status" value="1"/>
</dbReference>
<dbReference type="AlphaFoldDB" id="A0A9D1HI17"/>